<sequence>LATELRVKTGSVCLLGDSGHEVSPRLLTPSRPPRHTQEEMYNIAHSRERVVIQYLFGQMKQRFPILVNCIRTYIEIVSKLILSYTVLQNVATDLQNVYHEVEEIRLGGTEFNLHIEENNRIRCRGEQKRQQIV</sequence>
<evidence type="ECO:0000256" key="2">
    <source>
        <dbReference type="ARBA" id="ARBA00022723"/>
    </source>
</evidence>
<gene>
    <name evidence="4" type="ORF">ANN_22472</name>
</gene>
<dbReference type="Proteomes" id="UP001148838">
    <property type="component" value="Unassembled WGS sequence"/>
</dbReference>
<name>A0ABQ8S972_PERAM</name>
<dbReference type="InterPro" id="IPR027806">
    <property type="entry name" value="HARBI1_dom"/>
</dbReference>
<evidence type="ECO:0000313" key="5">
    <source>
        <dbReference type="Proteomes" id="UP001148838"/>
    </source>
</evidence>
<accession>A0ABQ8S972</accession>
<evidence type="ECO:0000259" key="3">
    <source>
        <dbReference type="Pfam" id="PF13359"/>
    </source>
</evidence>
<evidence type="ECO:0000256" key="1">
    <source>
        <dbReference type="ARBA" id="ARBA00001968"/>
    </source>
</evidence>
<feature type="non-terminal residue" evidence="4">
    <location>
        <position position="1"/>
    </location>
</feature>
<comment type="caution">
    <text evidence="4">The sequence shown here is derived from an EMBL/GenBank/DDBJ whole genome shotgun (WGS) entry which is preliminary data.</text>
</comment>
<keyword evidence="2" id="KW-0479">Metal-binding</keyword>
<comment type="cofactor">
    <cofactor evidence="1">
        <name>a divalent metal cation</name>
        <dbReference type="ChEBI" id="CHEBI:60240"/>
    </cofactor>
</comment>
<evidence type="ECO:0000313" key="4">
    <source>
        <dbReference type="EMBL" id="KAJ4430260.1"/>
    </source>
</evidence>
<feature type="domain" description="DDE Tnp4" evidence="3">
    <location>
        <begin position="9"/>
        <end position="89"/>
    </location>
</feature>
<organism evidence="4 5">
    <name type="scientific">Periplaneta americana</name>
    <name type="common">American cockroach</name>
    <name type="synonym">Blatta americana</name>
    <dbReference type="NCBI Taxonomy" id="6978"/>
    <lineage>
        <taxon>Eukaryota</taxon>
        <taxon>Metazoa</taxon>
        <taxon>Ecdysozoa</taxon>
        <taxon>Arthropoda</taxon>
        <taxon>Hexapoda</taxon>
        <taxon>Insecta</taxon>
        <taxon>Pterygota</taxon>
        <taxon>Neoptera</taxon>
        <taxon>Polyneoptera</taxon>
        <taxon>Dictyoptera</taxon>
        <taxon>Blattodea</taxon>
        <taxon>Blattoidea</taxon>
        <taxon>Blattidae</taxon>
        <taxon>Blattinae</taxon>
        <taxon>Periplaneta</taxon>
    </lineage>
</organism>
<keyword evidence="5" id="KW-1185">Reference proteome</keyword>
<dbReference type="Pfam" id="PF13359">
    <property type="entry name" value="DDE_Tnp_4"/>
    <property type="match status" value="1"/>
</dbReference>
<dbReference type="EMBL" id="JAJSOF020000033">
    <property type="protein sequence ID" value="KAJ4430260.1"/>
    <property type="molecule type" value="Genomic_DNA"/>
</dbReference>
<proteinExistence type="predicted"/>
<protein>
    <recommendedName>
        <fullName evidence="3">DDE Tnp4 domain-containing protein</fullName>
    </recommendedName>
</protein>
<reference evidence="4 5" key="1">
    <citation type="journal article" date="2022" name="Allergy">
        <title>Genome assembly and annotation of Periplaneta americana reveal a comprehensive cockroach allergen profile.</title>
        <authorList>
            <person name="Wang L."/>
            <person name="Xiong Q."/>
            <person name="Saelim N."/>
            <person name="Wang L."/>
            <person name="Nong W."/>
            <person name="Wan A.T."/>
            <person name="Shi M."/>
            <person name="Liu X."/>
            <person name="Cao Q."/>
            <person name="Hui J.H.L."/>
            <person name="Sookrung N."/>
            <person name="Leung T.F."/>
            <person name="Tungtrongchitr A."/>
            <person name="Tsui S.K.W."/>
        </authorList>
    </citation>
    <scope>NUCLEOTIDE SEQUENCE [LARGE SCALE GENOMIC DNA]</scope>
    <source>
        <strain evidence="4">PWHHKU_190912</strain>
    </source>
</reference>